<evidence type="ECO:0000313" key="9">
    <source>
        <dbReference type="Proteomes" id="UP000017819"/>
    </source>
</evidence>
<feature type="transmembrane region" description="Helical" evidence="6">
    <location>
        <begin position="17"/>
        <end position="38"/>
    </location>
</feature>
<protein>
    <submittedName>
        <fullName evidence="8">Permease of the drug/metabolite transporter (DMT) superfamily</fullName>
    </submittedName>
</protein>
<evidence type="ECO:0000256" key="3">
    <source>
        <dbReference type="ARBA" id="ARBA00022692"/>
    </source>
</evidence>
<evidence type="ECO:0000256" key="1">
    <source>
        <dbReference type="ARBA" id="ARBA00004141"/>
    </source>
</evidence>
<organism evidence="8 9">
    <name type="scientific">Lutibaculum baratangense AMV1</name>
    <dbReference type="NCBI Taxonomy" id="631454"/>
    <lineage>
        <taxon>Bacteria</taxon>
        <taxon>Pseudomonadati</taxon>
        <taxon>Pseudomonadota</taxon>
        <taxon>Alphaproteobacteria</taxon>
        <taxon>Hyphomicrobiales</taxon>
        <taxon>Tepidamorphaceae</taxon>
        <taxon>Lutibaculum</taxon>
    </lineage>
</organism>
<accession>V4RPZ3</accession>
<feature type="transmembrane region" description="Helical" evidence="6">
    <location>
        <begin position="213"/>
        <end position="235"/>
    </location>
</feature>
<name>V4RPZ3_9HYPH</name>
<evidence type="ECO:0000256" key="2">
    <source>
        <dbReference type="ARBA" id="ARBA00007362"/>
    </source>
</evidence>
<keyword evidence="5 6" id="KW-0472">Membrane</keyword>
<feature type="transmembrane region" description="Helical" evidence="6">
    <location>
        <begin position="100"/>
        <end position="119"/>
    </location>
</feature>
<feature type="transmembrane region" description="Helical" evidence="6">
    <location>
        <begin position="73"/>
        <end position="94"/>
    </location>
</feature>
<feature type="domain" description="EamA" evidence="7">
    <location>
        <begin position="19"/>
        <end position="141"/>
    </location>
</feature>
<dbReference type="OrthoDB" id="7158585at2"/>
<dbReference type="GO" id="GO:0016020">
    <property type="term" value="C:membrane"/>
    <property type="evidence" value="ECO:0007669"/>
    <property type="project" value="UniProtKB-SubCell"/>
</dbReference>
<evidence type="ECO:0000256" key="6">
    <source>
        <dbReference type="SAM" id="Phobius"/>
    </source>
</evidence>
<sequence length="306" mass="33117">MTPAQPVQHGFFPPSHLGLLLLVQLIWGANFVVSKLAVTDLPPLMFIATRFFVVWLLMLPFMRWHPGQMGNVLAIAFLAGAGHFAAMILSLAWADDIGPIAIGLQLGPPISTVLSVVFLGERLGPWRLAAIVIAFGGVALMGFDPTVLEYWPALLMVIVAALSMAVAQIFMRMVRGVSVYDMQAWVGFGTWPPIFALSLLMEDQPVARLLDASLYGWAAVAFTAVGVSLVGHGGFYWILQRHEITRVAPFALLAPVFGAVLGIVLLGDVVTWRIVVGGLLTLSGVFIITVREGRRRQAPPPVTSRT</sequence>
<reference evidence="8 9" key="1">
    <citation type="journal article" date="2014" name="Genome Announc.">
        <title>Draft Genome Sequence of Lutibaculum baratangense Strain AMV1T, Isolated from a Mud Volcano in Andamans, India.</title>
        <authorList>
            <person name="Singh A."/>
            <person name="Sreenivas A."/>
            <person name="Sathyanarayana Reddy G."/>
            <person name="Pinnaka A.K."/>
            <person name="Shivaji S."/>
        </authorList>
    </citation>
    <scope>NUCLEOTIDE SEQUENCE [LARGE SCALE GENOMIC DNA]</scope>
    <source>
        <strain evidence="8 9">AMV1</strain>
    </source>
</reference>
<dbReference type="EMBL" id="AWXZ01000007">
    <property type="protein sequence ID" value="ESR27344.1"/>
    <property type="molecule type" value="Genomic_DNA"/>
</dbReference>
<proteinExistence type="inferred from homology"/>
<feature type="transmembrane region" description="Helical" evidence="6">
    <location>
        <begin position="182"/>
        <end position="201"/>
    </location>
</feature>
<evidence type="ECO:0000256" key="4">
    <source>
        <dbReference type="ARBA" id="ARBA00022989"/>
    </source>
</evidence>
<dbReference type="SUPFAM" id="SSF103481">
    <property type="entry name" value="Multidrug resistance efflux transporter EmrE"/>
    <property type="match status" value="2"/>
</dbReference>
<keyword evidence="3 6" id="KW-0812">Transmembrane</keyword>
<dbReference type="eggNOG" id="COG0697">
    <property type="taxonomic scope" value="Bacteria"/>
</dbReference>
<gene>
    <name evidence="8" type="ORF">N177_0323</name>
</gene>
<comment type="subcellular location">
    <subcellularLocation>
        <location evidence="1">Membrane</location>
        <topology evidence="1">Multi-pass membrane protein</topology>
    </subcellularLocation>
</comment>
<evidence type="ECO:0000256" key="5">
    <source>
        <dbReference type="ARBA" id="ARBA00023136"/>
    </source>
</evidence>
<keyword evidence="4 6" id="KW-1133">Transmembrane helix</keyword>
<feature type="transmembrane region" description="Helical" evidence="6">
    <location>
        <begin position="150"/>
        <end position="170"/>
    </location>
</feature>
<dbReference type="PANTHER" id="PTHR32322">
    <property type="entry name" value="INNER MEMBRANE TRANSPORTER"/>
    <property type="match status" value="1"/>
</dbReference>
<dbReference type="PANTHER" id="PTHR32322:SF2">
    <property type="entry name" value="EAMA DOMAIN-CONTAINING PROTEIN"/>
    <property type="match status" value="1"/>
</dbReference>
<dbReference type="STRING" id="631454.N177_0323"/>
<dbReference type="Pfam" id="PF00892">
    <property type="entry name" value="EamA"/>
    <property type="match status" value="2"/>
</dbReference>
<feature type="transmembrane region" description="Helical" evidence="6">
    <location>
        <begin position="247"/>
        <end position="266"/>
    </location>
</feature>
<dbReference type="InterPro" id="IPR037185">
    <property type="entry name" value="EmrE-like"/>
</dbReference>
<evidence type="ECO:0000313" key="8">
    <source>
        <dbReference type="EMBL" id="ESR27344.1"/>
    </source>
</evidence>
<feature type="domain" description="EamA" evidence="7">
    <location>
        <begin position="152"/>
        <end position="289"/>
    </location>
</feature>
<keyword evidence="9" id="KW-1185">Reference proteome</keyword>
<dbReference type="RefSeq" id="WP_023430480.1">
    <property type="nucleotide sequence ID" value="NZ_AWXZ01000007.1"/>
</dbReference>
<feature type="transmembrane region" description="Helical" evidence="6">
    <location>
        <begin position="44"/>
        <end position="61"/>
    </location>
</feature>
<evidence type="ECO:0000259" key="7">
    <source>
        <dbReference type="Pfam" id="PF00892"/>
    </source>
</evidence>
<dbReference type="Proteomes" id="UP000017819">
    <property type="component" value="Unassembled WGS sequence"/>
</dbReference>
<comment type="similarity">
    <text evidence="2">Belongs to the EamA transporter family.</text>
</comment>
<dbReference type="AlphaFoldDB" id="V4RPZ3"/>
<dbReference type="InterPro" id="IPR000620">
    <property type="entry name" value="EamA_dom"/>
</dbReference>
<feature type="transmembrane region" description="Helical" evidence="6">
    <location>
        <begin position="272"/>
        <end position="290"/>
    </location>
</feature>
<feature type="transmembrane region" description="Helical" evidence="6">
    <location>
        <begin position="126"/>
        <end position="144"/>
    </location>
</feature>
<comment type="caution">
    <text evidence="8">The sequence shown here is derived from an EMBL/GenBank/DDBJ whole genome shotgun (WGS) entry which is preliminary data.</text>
</comment>
<dbReference type="InterPro" id="IPR050638">
    <property type="entry name" value="AA-Vitamin_Transporters"/>
</dbReference>